<feature type="region of interest" description="Disordered" evidence="1">
    <location>
        <begin position="1"/>
        <end position="23"/>
    </location>
</feature>
<feature type="non-terminal residue" evidence="2">
    <location>
        <position position="1"/>
    </location>
</feature>
<sequence>PAPRRLQEHPPAQVGRGRAAGGAVEAQEVAVGGGSRGYACHSSHVVSGGRPGGGREGAVHILPATREAHRRRAGKRSSRRGVEAARVLRLSQVA</sequence>
<protein>
    <submittedName>
        <fullName evidence="2">Uncharacterized protein</fullName>
    </submittedName>
</protein>
<dbReference type="EMBL" id="BKCJ011816941">
    <property type="protein sequence ID" value="GFD55360.1"/>
    <property type="molecule type" value="Genomic_DNA"/>
</dbReference>
<evidence type="ECO:0000256" key="1">
    <source>
        <dbReference type="SAM" id="MobiDB-lite"/>
    </source>
</evidence>
<reference evidence="2" key="1">
    <citation type="journal article" date="2019" name="Sci. Rep.">
        <title>Draft genome of Tanacetum cinerariifolium, the natural source of mosquito coil.</title>
        <authorList>
            <person name="Yamashiro T."/>
            <person name="Shiraishi A."/>
            <person name="Satake H."/>
            <person name="Nakayama K."/>
        </authorList>
    </citation>
    <scope>NUCLEOTIDE SEQUENCE</scope>
</reference>
<comment type="caution">
    <text evidence="2">The sequence shown here is derived from an EMBL/GenBank/DDBJ whole genome shotgun (WGS) entry which is preliminary data.</text>
</comment>
<gene>
    <name evidence="2" type="ORF">Tci_927329</name>
</gene>
<feature type="non-terminal residue" evidence="2">
    <location>
        <position position="94"/>
    </location>
</feature>
<accession>A0A699XAB0</accession>
<dbReference type="AlphaFoldDB" id="A0A699XAB0"/>
<evidence type="ECO:0000313" key="2">
    <source>
        <dbReference type="EMBL" id="GFD55360.1"/>
    </source>
</evidence>
<organism evidence="2">
    <name type="scientific">Tanacetum cinerariifolium</name>
    <name type="common">Dalmatian daisy</name>
    <name type="synonym">Chrysanthemum cinerariifolium</name>
    <dbReference type="NCBI Taxonomy" id="118510"/>
    <lineage>
        <taxon>Eukaryota</taxon>
        <taxon>Viridiplantae</taxon>
        <taxon>Streptophyta</taxon>
        <taxon>Embryophyta</taxon>
        <taxon>Tracheophyta</taxon>
        <taxon>Spermatophyta</taxon>
        <taxon>Magnoliopsida</taxon>
        <taxon>eudicotyledons</taxon>
        <taxon>Gunneridae</taxon>
        <taxon>Pentapetalae</taxon>
        <taxon>asterids</taxon>
        <taxon>campanulids</taxon>
        <taxon>Asterales</taxon>
        <taxon>Asteraceae</taxon>
        <taxon>Asteroideae</taxon>
        <taxon>Anthemideae</taxon>
        <taxon>Anthemidinae</taxon>
        <taxon>Tanacetum</taxon>
    </lineage>
</organism>
<proteinExistence type="predicted"/>
<name>A0A699XAB0_TANCI</name>
<feature type="compositionally biased region" description="Low complexity" evidence="1">
    <location>
        <begin position="12"/>
        <end position="23"/>
    </location>
</feature>